<dbReference type="Proteomes" id="UP001151760">
    <property type="component" value="Unassembled WGS sequence"/>
</dbReference>
<evidence type="ECO:0000256" key="2">
    <source>
        <dbReference type="ARBA" id="ARBA00004141"/>
    </source>
</evidence>
<evidence type="ECO:0000256" key="7">
    <source>
        <dbReference type="ARBA" id="ARBA00022692"/>
    </source>
</evidence>
<keyword evidence="10" id="KW-0406">Ion transport</keyword>
<comment type="subunit">
    <text evidence="4">F-type ATPases have 2 components, CF(1) - the catalytic core - and CF(0) - the membrane proton channel. CF(1) has five subunits: alpha(3), beta(3), gamma(1), delta(1), epsilon(1). CF(0) has three main subunits: a, b and c.</text>
</comment>
<evidence type="ECO:0000313" key="15">
    <source>
        <dbReference type="EMBL" id="GJS76388.1"/>
    </source>
</evidence>
<protein>
    <submittedName>
        <fullName evidence="15">ATPase subunit 9</fullName>
    </submittedName>
</protein>
<evidence type="ECO:0000256" key="11">
    <source>
        <dbReference type="ARBA" id="ARBA00023121"/>
    </source>
</evidence>
<keyword evidence="11" id="KW-0446">Lipid-binding</keyword>
<keyword evidence="12 13" id="KW-0472">Membrane</keyword>
<keyword evidence="16" id="KW-1185">Reference proteome</keyword>
<keyword evidence="8" id="KW-0375">Hydrogen ion transport</keyword>
<dbReference type="InterPro" id="IPR002379">
    <property type="entry name" value="ATPase_proteolipid_c-like_dom"/>
</dbReference>
<dbReference type="HAMAP" id="MF_01396">
    <property type="entry name" value="ATP_synth_c_bact"/>
    <property type="match status" value="1"/>
</dbReference>
<comment type="function">
    <text evidence="1">This protein is one of the chains of the nonenzymatic membrane component (F0) of mitochondrial ATPase.</text>
</comment>
<evidence type="ECO:0000256" key="3">
    <source>
        <dbReference type="ARBA" id="ARBA00006704"/>
    </source>
</evidence>
<dbReference type="InterPro" id="IPR000454">
    <property type="entry name" value="ATP_synth_F0_csu"/>
</dbReference>
<evidence type="ECO:0000256" key="1">
    <source>
        <dbReference type="ARBA" id="ARBA00002351"/>
    </source>
</evidence>
<dbReference type="PRINTS" id="PR00124">
    <property type="entry name" value="ATPASEC"/>
</dbReference>
<keyword evidence="5" id="KW-0813">Transport</keyword>
<keyword evidence="9 13" id="KW-1133">Transmembrane helix</keyword>
<dbReference type="InterPro" id="IPR035921">
    <property type="entry name" value="F/V-ATP_Csub_sf"/>
</dbReference>
<proteinExistence type="inferred from homology"/>
<dbReference type="PANTHER" id="PTHR10031:SF57">
    <property type="entry name" value="ATP SYNTHASE SUBUNIT 9, MITOCHONDRIAL"/>
    <property type="match status" value="1"/>
</dbReference>
<reference evidence="15" key="1">
    <citation type="journal article" date="2022" name="Int. J. Mol. Sci.">
        <title>Draft Genome of Tanacetum Coccineum: Genomic Comparison of Closely Related Tanacetum-Family Plants.</title>
        <authorList>
            <person name="Yamashiro T."/>
            <person name="Shiraishi A."/>
            <person name="Nakayama K."/>
            <person name="Satake H."/>
        </authorList>
    </citation>
    <scope>NUCLEOTIDE SEQUENCE</scope>
</reference>
<accession>A0ABQ4YGR4</accession>
<evidence type="ECO:0000256" key="4">
    <source>
        <dbReference type="ARBA" id="ARBA00011648"/>
    </source>
</evidence>
<evidence type="ECO:0000256" key="10">
    <source>
        <dbReference type="ARBA" id="ARBA00023065"/>
    </source>
</evidence>
<evidence type="ECO:0000256" key="9">
    <source>
        <dbReference type="ARBA" id="ARBA00022989"/>
    </source>
</evidence>
<dbReference type="PANTHER" id="PTHR10031">
    <property type="entry name" value="ATP SYNTHASE LIPID-BINDING PROTEIN, MITOCHONDRIAL"/>
    <property type="match status" value="1"/>
</dbReference>
<dbReference type="Gene3D" id="1.20.20.10">
    <property type="entry name" value="F1F0 ATP synthase subunit C"/>
    <property type="match status" value="1"/>
</dbReference>
<reference evidence="15" key="2">
    <citation type="submission" date="2022-01" db="EMBL/GenBank/DDBJ databases">
        <authorList>
            <person name="Yamashiro T."/>
            <person name="Shiraishi A."/>
            <person name="Satake H."/>
            <person name="Nakayama K."/>
        </authorList>
    </citation>
    <scope>NUCLEOTIDE SEQUENCE</scope>
</reference>
<dbReference type="InterPro" id="IPR038662">
    <property type="entry name" value="ATP_synth_F0_csu_sf"/>
</dbReference>
<gene>
    <name evidence="15" type="ORF">Tco_0726269</name>
</gene>
<evidence type="ECO:0000256" key="12">
    <source>
        <dbReference type="ARBA" id="ARBA00023136"/>
    </source>
</evidence>
<feature type="transmembrane region" description="Helical" evidence="13">
    <location>
        <begin position="209"/>
        <end position="230"/>
    </location>
</feature>
<dbReference type="CDD" id="cd18182">
    <property type="entry name" value="ATP-synt_Fo_c_ATP5G3"/>
    <property type="match status" value="1"/>
</dbReference>
<keyword evidence="7 13" id="KW-0812">Transmembrane</keyword>
<feature type="domain" description="V-ATPase proteolipid subunit C-like" evidence="14">
    <location>
        <begin position="210"/>
        <end position="272"/>
    </location>
</feature>
<dbReference type="SUPFAM" id="SSF81333">
    <property type="entry name" value="F1F0 ATP synthase subunit C"/>
    <property type="match status" value="1"/>
</dbReference>
<evidence type="ECO:0000256" key="13">
    <source>
        <dbReference type="SAM" id="Phobius"/>
    </source>
</evidence>
<sequence>MEFDVPGLVGWLPEGLSDPINCVSRSALARVLFRGLYPDLWISPASKRDSIKICHSLGDAFFSTNTPPLNDELCQFSPPTRPGENTGSSQALTRLNGIHISFVKGESPWNWTVTLLLHYGEVHSRHGAIQAIEEPAQAAEDDEDYRPQLEPSKITPFGLKLGFGISKAPVYRLCSLCEASEYKIEKNALHGKKKREENYQLEMLEGAKLIGAGAATIASAGAAIGIGNVLSSSIHSVARNPSLAKQSFGYAILGFALTEAIASFAPMMAFLISSVFRSKNQRKKVSVS</sequence>
<evidence type="ECO:0000259" key="14">
    <source>
        <dbReference type="Pfam" id="PF00137"/>
    </source>
</evidence>
<evidence type="ECO:0000256" key="6">
    <source>
        <dbReference type="ARBA" id="ARBA00022547"/>
    </source>
</evidence>
<dbReference type="Pfam" id="PF00137">
    <property type="entry name" value="ATP-synt_C"/>
    <property type="match status" value="1"/>
</dbReference>
<feature type="transmembrane region" description="Helical" evidence="13">
    <location>
        <begin position="250"/>
        <end position="276"/>
    </location>
</feature>
<dbReference type="InterPro" id="IPR020537">
    <property type="entry name" value="ATP_synth_F0_csu_DDCD_BS"/>
</dbReference>
<evidence type="ECO:0000313" key="16">
    <source>
        <dbReference type="Proteomes" id="UP001151760"/>
    </source>
</evidence>
<evidence type="ECO:0000256" key="5">
    <source>
        <dbReference type="ARBA" id="ARBA00022448"/>
    </source>
</evidence>
<dbReference type="PROSITE" id="PS00605">
    <property type="entry name" value="ATPASE_C"/>
    <property type="match status" value="1"/>
</dbReference>
<keyword evidence="6" id="KW-0138">CF(0)</keyword>
<comment type="similarity">
    <text evidence="3">Belongs to the ATPase C chain family.</text>
</comment>
<comment type="subcellular location">
    <subcellularLocation>
        <location evidence="2">Membrane</location>
        <topology evidence="2">Multi-pass membrane protein</topology>
    </subcellularLocation>
</comment>
<name>A0ABQ4YGR4_9ASTR</name>
<organism evidence="15 16">
    <name type="scientific">Tanacetum coccineum</name>
    <dbReference type="NCBI Taxonomy" id="301880"/>
    <lineage>
        <taxon>Eukaryota</taxon>
        <taxon>Viridiplantae</taxon>
        <taxon>Streptophyta</taxon>
        <taxon>Embryophyta</taxon>
        <taxon>Tracheophyta</taxon>
        <taxon>Spermatophyta</taxon>
        <taxon>Magnoliopsida</taxon>
        <taxon>eudicotyledons</taxon>
        <taxon>Gunneridae</taxon>
        <taxon>Pentapetalae</taxon>
        <taxon>asterids</taxon>
        <taxon>campanulids</taxon>
        <taxon>Asterales</taxon>
        <taxon>Asteraceae</taxon>
        <taxon>Asteroideae</taxon>
        <taxon>Anthemideae</taxon>
        <taxon>Anthemidinae</taxon>
        <taxon>Tanacetum</taxon>
    </lineage>
</organism>
<comment type="caution">
    <text evidence="15">The sequence shown here is derived from an EMBL/GenBank/DDBJ whole genome shotgun (WGS) entry which is preliminary data.</text>
</comment>
<dbReference type="EMBL" id="BQNB010010371">
    <property type="protein sequence ID" value="GJS76388.1"/>
    <property type="molecule type" value="Genomic_DNA"/>
</dbReference>
<evidence type="ECO:0000256" key="8">
    <source>
        <dbReference type="ARBA" id="ARBA00022781"/>
    </source>
</evidence>